<comment type="similarity">
    <text evidence="2 13">Belongs to the class-I aminoacyl-tRNA synthetase family.</text>
</comment>
<evidence type="ECO:0000259" key="15">
    <source>
        <dbReference type="Pfam" id="PF23493"/>
    </source>
</evidence>
<dbReference type="InterPro" id="IPR014729">
    <property type="entry name" value="Rossmann-like_a/b/a_fold"/>
</dbReference>
<accession>A0A9D1I8E1</accession>
<evidence type="ECO:0000256" key="3">
    <source>
        <dbReference type="ARBA" id="ARBA00011245"/>
    </source>
</evidence>
<dbReference type="EC" id="6.1.1.16" evidence="13"/>
<feature type="binding site" evidence="13">
    <location>
        <position position="280"/>
    </location>
    <ligand>
        <name>ATP</name>
        <dbReference type="ChEBI" id="CHEBI:30616"/>
    </ligand>
</feature>
<feature type="short sequence motif" description="'KMSKS' region" evidence="13">
    <location>
        <begin position="277"/>
        <end position="281"/>
    </location>
</feature>
<dbReference type="InterPro" id="IPR024909">
    <property type="entry name" value="Cys-tRNA/MSH_ligase"/>
</dbReference>
<dbReference type="InterPro" id="IPR015803">
    <property type="entry name" value="Cys-tRNA-ligase"/>
</dbReference>
<reference evidence="16" key="1">
    <citation type="submission" date="2020-10" db="EMBL/GenBank/DDBJ databases">
        <authorList>
            <person name="Gilroy R."/>
        </authorList>
    </citation>
    <scope>NUCLEOTIDE SEQUENCE</scope>
    <source>
        <strain evidence="16">CHK195-4489</strain>
    </source>
</reference>
<dbReference type="Pfam" id="PF23493">
    <property type="entry name" value="CysS_C"/>
    <property type="match status" value="1"/>
</dbReference>
<evidence type="ECO:0000256" key="9">
    <source>
        <dbReference type="ARBA" id="ARBA00022840"/>
    </source>
</evidence>
<evidence type="ECO:0000256" key="11">
    <source>
        <dbReference type="ARBA" id="ARBA00023146"/>
    </source>
</evidence>
<evidence type="ECO:0000256" key="10">
    <source>
        <dbReference type="ARBA" id="ARBA00022917"/>
    </source>
</evidence>
<gene>
    <name evidence="13" type="primary">cysS</name>
    <name evidence="16" type="ORF">IAD50_05560</name>
</gene>
<evidence type="ECO:0000256" key="5">
    <source>
        <dbReference type="ARBA" id="ARBA00022598"/>
    </source>
</evidence>
<keyword evidence="10 13" id="KW-0648">Protein biosynthesis</keyword>
<sequence length="469" mass="53931">MKVYNTMSRTKEEFQPIRSECVTIYSCGPTVYNYAHIGNMRTYVFMDILRRVLKLNGYRLRHVMNITDVGHLTSDGDEGEDKMEKAAKSQKKTPWEIAEYFTGVFFGDLKRLNIETPEITPKATEHIDVMIEFVKELCEKGYGYETSDGIYFDISKFPHYGRLSRANLEEQLAGASERVEVNTEKRHPADFALWKKAPKEHIMQWPSPWGMGYPGWHIECSAMSREYLGDCFDIHTGGVDHIPIHHENEIAQSEALTGKRSVNYWMHGEFLLVDNGKMSKSLGNTYTISDLIEKGYSPLAYRYFCLNGNYRNKLNFTWEALDAAQVSLNRLYEALAKHKNAEERLPEGTAEEWKKEFTDAVSDDLNVPLGLGILWKALRFPVKSKEIYDFALFTDQILGLSMEENAEKPAQNENPQEAELSPEIRELVNQRTEAKKRKDFKTADAIRDRLKEMGVTLIDTKEGVKIVTE</sequence>
<reference evidence="16" key="2">
    <citation type="journal article" date="2021" name="PeerJ">
        <title>Extensive microbial diversity within the chicken gut microbiome revealed by metagenomics and culture.</title>
        <authorList>
            <person name="Gilroy R."/>
            <person name="Ravi A."/>
            <person name="Getino M."/>
            <person name="Pursley I."/>
            <person name="Horton D.L."/>
            <person name="Alikhan N.F."/>
            <person name="Baker D."/>
            <person name="Gharbi K."/>
            <person name="Hall N."/>
            <person name="Watson M."/>
            <person name="Adriaenssens E.M."/>
            <person name="Foster-Nyarko E."/>
            <person name="Jarju S."/>
            <person name="Secka A."/>
            <person name="Antonio M."/>
            <person name="Oren A."/>
            <person name="Chaudhuri R.R."/>
            <person name="La Ragione R."/>
            <person name="Hildebrand F."/>
            <person name="Pallen M.J."/>
        </authorList>
    </citation>
    <scope>NUCLEOTIDE SEQUENCE</scope>
    <source>
        <strain evidence="16">CHK195-4489</strain>
    </source>
</reference>
<evidence type="ECO:0000256" key="4">
    <source>
        <dbReference type="ARBA" id="ARBA00022490"/>
    </source>
</evidence>
<dbReference type="HAMAP" id="MF_00041">
    <property type="entry name" value="Cys_tRNA_synth"/>
    <property type="match status" value="1"/>
</dbReference>
<evidence type="ECO:0000256" key="6">
    <source>
        <dbReference type="ARBA" id="ARBA00022723"/>
    </source>
</evidence>
<keyword evidence="6 13" id="KW-0479">Metal-binding</keyword>
<dbReference type="FunFam" id="3.40.50.620:FF:000130">
    <property type="entry name" value="Cysteine--tRNA ligase"/>
    <property type="match status" value="1"/>
</dbReference>
<dbReference type="PANTHER" id="PTHR10890:SF3">
    <property type="entry name" value="CYSTEINE--TRNA LIGASE, CYTOPLASMIC"/>
    <property type="match status" value="1"/>
</dbReference>
<dbReference type="SUPFAM" id="SSF47323">
    <property type="entry name" value="Anticodon-binding domain of a subclass of class I aminoacyl-tRNA synthetases"/>
    <property type="match status" value="1"/>
</dbReference>
<evidence type="ECO:0000256" key="13">
    <source>
        <dbReference type="HAMAP-Rule" id="MF_00041"/>
    </source>
</evidence>
<dbReference type="Proteomes" id="UP000824089">
    <property type="component" value="Unassembled WGS sequence"/>
</dbReference>
<comment type="caution">
    <text evidence="16">The sequence shown here is derived from an EMBL/GenBank/DDBJ whole genome shotgun (WGS) entry which is preliminary data.</text>
</comment>
<keyword evidence="7 13" id="KW-0547">Nucleotide-binding</keyword>
<feature type="binding site" evidence="13">
    <location>
        <position position="27"/>
    </location>
    <ligand>
        <name>Zn(2+)</name>
        <dbReference type="ChEBI" id="CHEBI:29105"/>
    </ligand>
</feature>
<keyword evidence="9 13" id="KW-0067">ATP-binding</keyword>
<name>A0A9D1I8E1_9CLOT</name>
<feature type="binding site" evidence="13">
    <location>
        <position position="220"/>
    </location>
    <ligand>
        <name>Zn(2+)</name>
        <dbReference type="ChEBI" id="CHEBI:29105"/>
    </ligand>
</feature>
<dbReference type="InterPro" id="IPR009080">
    <property type="entry name" value="tRNAsynth_Ia_anticodon-bd"/>
</dbReference>
<organism evidence="16 17">
    <name type="scientific">Candidatus Egerieisoma faecipullorum</name>
    <dbReference type="NCBI Taxonomy" id="2840963"/>
    <lineage>
        <taxon>Bacteria</taxon>
        <taxon>Bacillati</taxon>
        <taxon>Bacillota</taxon>
        <taxon>Clostridia</taxon>
        <taxon>Eubacteriales</taxon>
        <taxon>Clostridiaceae</taxon>
        <taxon>Clostridiaceae incertae sedis</taxon>
        <taxon>Candidatus Egerieisoma</taxon>
    </lineage>
</organism>
<comment type="catalytic activity">
    <reaction evidence="12 13">
        <text>tRNA(Cys) + L-cysteine + ATP = L-cysteinyl-tRNA(Cys) + AMP + diphosphate</text>
        <dbReference type="Rhea" id="RHEA:17773"/>
        <dbReference type="Rhea" id="RHEA-COMP:9661"/>
        <dbReference type="Rhea" id="RHEA-COMP:9679"/>
        <dbReference type="ChEBI" id="CHEBI:30616"/>
        <dbReference type="ChEBI" id="CHEBI:33019"/>
        <dbReference type="ChEBI" id="CHEBI:35235"/>
        <dbReference type="ChEBI" id="CHEBI:78442"/>
        <dbReference type="ChEBI" id="CHEBI:78517"/>
        <dbReference type="ChEBI" id="CHEBI:456215"/>
        <dbReference type="EC" id="6.1.1.16"/>
    </reaction>
</comment>
<dbReference type="Pfam" id="PF01406">
    <property type="entry name" value="tRNA-synt_1e"/>
    <property type="match status" value="1"/>
</dbReference>
<dbReference type="NCBIfam" id="TIGR00435">
    <property type="entry name" value="cysS"/>
    <property type="match status" value="1"/>
</dbReference>
<evidence type="ECO:0000256" key="12">
    <source>
        <dbReference type="ARBA" id="ARBA00047398"/>
    </source>
</evidence>
<comment type="subunit">
    <text evidence="3 13">Monomer.</text>
</comment>
<dbReference type="PANTHER" id="PTHR10890">
    <property type="entry name" value="CYSTEINYL-TRNA SYNTHETASE"/>
    <property type="match status" value="1"/>
</dbReference>
<feature type="binding site" evidence="13">
    <location>
        <position position="245"/>
    </location>
    <ligand>
        <name>Zn(2+)</name>
        <dbReference type="ChEBI" id="CHEBI:29105"/>
    </ligand>
</feature>
<dbReference type="AlphaFoldDB" id="A0A9D1I8E1"/>
<dbReference type="PRINTS" id="PR00983">
    <property type="entry name" value="TRNASYNTHCYS"/>
</dbReference>
<dbReference type="EMBL" id="DVMM01000113">
    <property type="protein sequence ID" value="HIU29747.1"/>
    <property type="molecule type" value="Genomic_DNA"/>
</dbReference>
<keyword evidence="11 13" id="KW-0030">Aminoacyl-tRNA synthetase</keyword>
<keyword evidence="8 13" id="KW-0862">Zinc</keyword>
<protein>
    <recommendedName>
        <fullName evidence="13">Cysteine--tRNA ligase</fullName>
        <ecNumber evidence="13">6.1.1.16</ecNumber>
    </recommendedName>
    <alternativeName>
        <fullName evidence="13">Cysteinyl-tRNA synthetase</fullName>
        <shortName evidence="13">CysRS</shortName>
    </alternativeName>
</protein>
<evidence type="ECO:0000313" key="16">
    <source>
        <dbReference type="EMBL" id="HIU29747.1"/>
    </source>
</evidence>
<comment type="subcellular location">
    <subcellularLocation>
        <location evidence="1 13">Cytoplasm</location>
    </subcellularLocation>
</comment>
<evidence type="ECO:0000259" key="14">
    <source>
        <dbReference type="Pfam" id="PF01406"/>
    </source>
</evidence>
<keyword evidence="4 13" id="KW-0963">Cytoplasm</keyword>
<dbReference type="GO" id="GO:0005524">
    <property type="term" value="F:ATP binding"/>
    <property type="evidence" value="ECO:0007669"/>
    <property type="project" value="UniProtKB-UniRule"/>
</dbReference>
<evidence type="ECO:0000256" key="7">
    <source>
        <dbReference type="ARBA" id="ARBA00022741"/>
    </source>
</evidence>
<dbReference type="GO" id="GO:0006423">
    <property type="term" value="P:cysteinyl-tRNA aminoacylation"/>
    <property type="evidence" value="ECO:0007669"/>
    <property type="project" value="UniProtKB-UniRule"/>
</dbReference>
<dbReference type="InterPro" id="IPR032678">
    <property type="entry name" value="tRNA-synt_1_cat_dom"/>
</dbReference>
<dbReference type="GO" id="GO:0005829">
    <property type="term" value="C:cytosol"/>
    <property type="evidence" value="ECO:0007669"/>
    <property type="project" value="TreeGrafter"/>
</dbReference>
<dbReference type="GO" id="GO:0004817">
    <property type="term" value="F:cysteine-tRNA ligase activity"/>
    <property type="evidence" value="ECO:0007669"/>
    <property type="project" value="UniProtKB-UniRule"/>
</dbReference>
<feature type="domain" description="Cysteinyl-tRNA ligase anticodon binding" evidence="15">
    <location>
        <begin position="419"/>
        <end position="461"/>
    </location>
</feature>
<evidence type="ECO:0000256" key="2">
    <source>
        <dbReference type="ARBA" id="ARBA00005594"/>
    </source>
</evidence>
<proteinExistence type="inferred from homology"/>
<comment type="cofactor">
    <cofactor evidence="13">
        <name>Zn(2+)</name>
        <dbReference type="ChEBI" id="CHEBI:29105"/>
    </cofactor>
    <text evidence="13">Binds 1 zinc ion per subunit.</text>
</comment>
<dbReference type="CDD" id="cd00672">
    <property type="entry name" value="CysRS_core"/>
    <property type="match status" value="1"/>
</dbReference>
<feature type="domain" description="tRNA synthetases class I catalytic" evidence="14">
    <location>
        <begin position="14"/>
        <end position="325"/>
    </location>
</feature>
<dbReference type="SUPFAM" id="SSF52374">
    <property type="entry name" value="Nucleotidylyl transferase"/>
    <property type="match status" value="1"/>
</dbReference>
<keyword evidence="5 13" id="KW-0436">Ligase</keyword>
<dbReference type="GO" id="GO:0008270">
    <property type="term" value="F:zinc ion binding"/>
    <property type="evidence" value="ECO:0007669"/>
    <property type="project" value="UniProtKB-UniRule"/>
</dbReference>
<dbReference type="InterPro" id="IPR056411">
    <property type="entry name" value="CysS_C"/>
</dbReference>
<evidence type="ECO:0000256" key="8">
    <source>
        <dbReference type="ARBA" id="ARBA00022833"/>
    </source>
</evidence>
<dbReference type="Gene3D" id="1.20.120.1910">
    <property type="entry name" value="Cysteine-tRNA ligase, C-terminal anti-codon recognition domain"/>
    <property type="match status" value="1"/>
</dbReference>
<evidence type="ECO:0000256" key="1">
    <source>
        <dbReference type="ARBA" id="ARBA00004496"/>
    </source>
</evidence>
<feature type="binding site" evidence="13">
    <location>
        <position position="249"/>
    </location>
    <ligand>
        <name>Zn(2+)</name>
        <dbReference type="ChEBI" id="CHEBI:29105"/>
    </ligand>
</feature>
<dbReference type="Gene3D" id="3.40.50.620">
    <property type="entry name" value="HUPs"/>
    <property type="match status" value="1"/>
</dbReference>
<feature type="short sequence motif" description="'HIGH' region" evidence="13">
    <location>
        <begin position="29"/>
        <end position="39"/>
    </location>
</feature>
<evidence type="ECO:0000313" key="17">
    <source>
        <dbReference type="Proteomes" id="UP000824089"/>
    </source>
</evidence>